<reference evidence="1" key="1">
    <citation type="submission" date="2020-07" db="EMBL/GenBank/DDBJ databases">
        <title>Huge and variable diversity of episymbiotic CPR bacteria and DPANN archaea in groundwater ecosystems.</title>
        <authorList>
            <person name="He C.Y."/>
            <person name="Keren R."/>
            <person name="Whittaker M."/>
            <person name="Farag I.F."/>
            <person name="Doudna J."/>
            <person name="Cate J.H.D."/>
            <person name="Banfield J.F."/>
        </authorList>
    </citation>
    <scope>NUCLEOTIDE SEQUENCE</scope>
    <source>
        <strain evidence="1">NC_groundwater_580_Pr5_B-0.1um_64_19</strain>
    </source>
</reference>
<comment type="caution">
    <text evidence="1">The sequence shown here is derived from an EMBL/GenBank/DDBJ whole genome shotgun (WGS) entry which is preliminary data.</text>
</comment>
<evidence type="ECO:0000313" key="1">
    <source>
        <dbReference type="EMBL" id="MBI2677617.1"/>
    </source>
</evidence>
<accession>A0A932A729</accession>
<proteinExistence type="predicted"/>
<sequence length="75" mass="8512">MTALDVCYRYNTPPGERELRAINAVREVYGIRRLGFDERNRTVTVEYDATRLNDAAIASLLRGAGLDLKEKIKLV</sequence>
<protein>
    <submittedName>
        <fullName evidence="1">Uncharacterized protein</fullName>
    </submittedName>
</protein>
<organism evidence="1 2">
    <name type="scientific">Candidatus Korobacter versatilis</name>
    <dbReference type="NCBI Taxonomy" id="658062"/>
    <lineage>
        <taxon>Bacteria</taxon>
        <taxon>Pseudomonadati</taxon>
        <taxon>Acidobacteriota</taxon>
        <taxon>Terriglobia</taxon>
        <taxon>Terriglobales</taxon>
        <taxon>Candidatus Korobacteraceae</taxon>
        <taxon>Candidatus Korobacter</taxon>
    </lineage>
</organism>
<gene>
    <name evidence="1" type="ORF">HYX28_02425</name>
</gene>
<evidence type="ECO:0000313" key="2">
    <source>
        <dbReference type="Proteomes" id="UP000779809"/>
    </source>
</evidence>
<dbReference type="AlphaFoldDB" id="A0A932A729"/>
<name>A0A932A729_9BACT</name>
<dbReference type="EMBL" id="JACPNR010000004">
    <property type="protein sequence ID" value="MBI2677617.1"/>
    <property type="molecule type" value="Genomic_DNA"/>
</dbReference>
<dbReference type="Proteomes" id="UP000779809">
    <property type="component" value="Unassembled WGS sequence"/>
</dbReference>